<protein>
    <submittedName>
        <fullName evidence="3">Right-handed parallel beta-helix repeat-containing protein</fullName>
    </submittedName>
</protein>
<dbReference type="EMBL" id="JANIPJ010000026">
    <property type="protein sequence ID" value="MCR2807399.1"/>
    <property type="molecule type" value="Genomic_DNA"/>
</dbReference>
<dbReference type="Proteomes" id="UP001141950">
    <property type="component" value="Unassembled WGS sequence"/>
</dbReference>
<organism evidence="3 4">
    <name type="scientific">Paenibacillus soyae</name>
    <dbReference type="NCBI Taxonomy" id="2969249"/>
    <lineage>
        <taxon>Bacteria</taxon>
        <taxon>Bacillati</taxon>
        <taxon>Bacillota</taxon>
        <taxon>Bacilli</taxon>
        <taxon>Bacillales</taxon>
        <taxon>Paenibacillaceae</taxon>
        <taxon>Paenibacillus</taxon>
    </lineage>
</organism>
<dbReference type="SUPFAM" id="SSF51126">
    <property type="entry name" value="Pectin lyase-like"/>
    <property type="match status" value="2"/>
</dbReference>
<dbReference type="InterPro" id="IPR039448">
    <property type="entry name" value="Beta_helix"/>
</dbReference>
<comment type="caution">
    <text evidence="3">The sequence shown here is derived from an EMBL/GenBank/DDBJ whole genome shotgun (WGS) entry which is preliminary data.</text>
</comment>
<dbReference type="InterPro" id="IPR011050">
    <property type="entry name" value="Pectin_lyase_fold/virulence"/>
</dbReference>
<keyword evidence="4" id="KW-1185">Reference proteome</keyword>
<evidence type="ECO:0000313" key="3">
    <source>
        <dbReference type="EMBL" id="MCR2807399.1"/>
    </source>
</evidence>
<gene>
    <name evidence="3" type="ORF">NQZ67_26280</name>
</gene>
<evidence type="ECO:0000256" key="1">
    <source>
        <dbReference type="SAM" id="SignalP"/>
    </source>
</evidence>
<accession>A0A9X2MV24</accession>
<dbReference type="AlphaFoldDB" id="A0A9X2MV24"/>
<proteinExistence type="predicted"/>
<evidence type="ECO:0000313" key="4">
    <source>
        <dbReference type="Proteomes" id="UP001141950"/>
    </source>
</evidence>
<dbReference type="Gene3D" id="2.160.20.10">
    <property type="entry name" value="Single-stranded right-handed beta-helix, Pectin lyase-like"/>
    <property type="match status" value="1"/>
</dbReference>
<reference evidence="3" key="1">
    <citation type="submission" date="2022-08" db="EMBL/GenBank/DDBJ databases">
        <title>The genomic sequence of strain Paenibacillus sp. SCIV0701.</title>
        <authorList>
            <person name="Zhao H."/>
        </authorList>
    </citation>
    <scope>NUCLEOTIDE SEQUENCE</scope>
    <source>
        <strain evidence="3">SCIV0701</strain>
    </source>
</reference>
<feature type="signal peptide" evidence="1">
    <location>
        <begin position="1"/>
        <end position="25"/>
    </location>
</feature>
<sequence>MKKLIQVLCVAIMVMSIGTVGWVNAAHAASGSVVINLVDYKSHVKDLGTANEDWAPAIKKAQSVPHTIIQFPAGVIRVSEVSFKSKETWIGNQTKLLLKPKAMITMYKVHDVVLDGFEVDGNNFLNEKVGINVTASKNVTIMNSYFHHIANNAINVDSDNGSENVTVQNCKFDNIGNDRVNPTYQGNAVYLKNVVGAKVVGSTFEKIRGHAAITFIKSKNVLIDGNNIRNTFYRGIEGYSSNRSNVNKGITISNNVLNDIGGISTEAGANSAVARNGIFVQNPYGTAEDILVTNNKITNTVENGIEGKGTFVGNTIENTFYKKDLDTPSKEGIYLTAGSIARNNTIINAGSDGILSFGNPSQLTITGNTIISPARYGIRIQADGQVASKITIEDNSIALKDNAADSNNRIRLIASNGGRFVQESVSMKNNK</sequence>
<feature type="chain" id="PRO_5040853936" evidence="1">
    <location>
        <begin position="26"/>
        <end position="431"/>
    </location>
</feature>
<keyword evidence="1" id="KW-0732">Signal</keyword>
<name>A0A9X2MV24_9BACL</name>
<dbReference type="InterPro" id="IPR006626">
    <property type="entry name" value="PbH1"/>
</dbReference>
<dbReference type="SMART" id="SM00710">
    <property type="entry name" value="PbH1"/>
    <property type="match status" value="8"/>
</dbReference>
<feature type="domain" description="Right handed beta helix" evidence="2">
    <location>
        <begin position="187"/>
        <end position="370"/>
    </location>
</feature>
<dbReference type="RefSeq" id="WP_257451844.1">
    <property type="nucleotide sequence ID" value="NZ_JANIPJ010000026.1"/>
</dbReference>
<dbReference type="Pfam" id="PF13229">
    <property type="entry name" value="Beta_helix"/>
    <property type="match status" value="1"/>
</dbReference>
<dbReference type="InterPro" id="IPR012334">
    <property type="entry name" value="Pectin_lyas_fold"/>
</dbReference>
<evidence type="ECO:0000259" key="2">
    <source>
        <dbReference type="Pfam" id="PF13229"/>
    </source>
</evidence>